<proteinExistence type="predicted"/>
<sequence length="53" mass="6213">MWSTILTAILIAWNHLPQITIVLKFCTALMGLVVTAPLLVRRVRRWLRRRRTG</sequence>
<dbReference type="AlphaFoldDB" id="A0A9W6KPD8"/>
<dbReference type="EMBL" id="BSFP01000053">
    <property type="protein sequence ID" value="GLL05123.1"/>
    <property type="molecule type" value="Genomic_DNA"/>
</dbReference>
<evidence type="ECO:0000256" key="1">
    <source>
        <dbReference type="SAM" id="Phobius"/>
    </source>
</evidence>
<comment type="caution">
    <text evidence="2">The sequence shown here is derived from an EMBL/GenBank/DDBJ whole genome shotgun (WGS) entry which is preliminary data.</text>
</comment>
<reference evidence="2" key="1">
    <citation type="journal article" date="2014" name="Int. J. Syst. Evol. Microbiol.">
        <title>Complete genome sequence of Corynebacterium casei LMG S-19264T (=DSM 44701T), isolated from a smear-ripened cheese.</title>
        <authorList>
            <consortium name="US DOE Joint Genome Institute (JGI-PGF)"/>
            <person name="Walter F."/>
            <person name="Albersmeier A."/>
            <person name="Kalinowski J."/>
            <person name="Ruckert C."/>
        </authorList>
    </citation>
    <scope>NUCLEOTIDE SEQUENCE</scope>
    <source>
        <strain evidence="2">VKM Ac-1321</strain>
    </source>
</reference>
<protein>
    <submittedName>
        <fullName evidence="2">Uncharacterized protein</fullName>
    </submittedName>
</protein>
<dbReference type="RefSeq" id="WP_271189798.1">
    <property type="nucleotide sequence ID" value="NZ_BSFP01000053.1"/>
</dbReference>
<reference evidence="2" key="2">
    <citation type="submission" date="2023-01" db="EMBL/GenBank/DDBJ databases">
        <authorList>
            <person name="Sun Q."/>
            <person name="Evtushenko L."/>
        </authorList>
    </citation>
    <scope>NUCLEOTIDE SEQUENCE</scope>
    <source>
        <strain evidence="2">VKM Ac-1321</strain>
    </source>
</reference>
<evidence type="ECO:0000313" key="3">
    <source>
        <dbReference type="Proteomes" id="UP001143480"/>
    </source>
</evidence>
<feature type="transmembrane region" description="Helical" evidence="1">
    <location>
        <begin position="20"/>
        <end position="40"/>
    </location>
</feature>
<gene>
    <name evidence="2" type="ORF">GCM10017581_068700</name>
</gene>
<accession>A0A9W6KPD8</accession>
<keyword evidence="3" id="KW-1185">Reference proteome</keyword>
<keyword evidence="1" id="KW-1133">Transmembrane helix</keyword>
<organism evidence="2 3">
    <name type="scientific">Dactylosporangium matsuzakiense</name>
    <dbReference type="NCBI Taxonomy" id="53360"/>
    <lineage>
        <taxon>Bacteria</taxon>
        <taxon>Bacillati</taxon>
        <taxon>Actinomycetota</taxon>
        <taxon>Actinomycetes</taxon>
        <taxon>Micromonosporales</taxon>
        <taxon>Micromonosporaceae</taxon>
        <taxon>Dactylosporangium</taxon>
    </lineage>
</organism>
<evidence type="ECO:0000313" key="2">
    <source>
        <dbReference type="EMBL" id="GLL05123.1"/>
    </source>
</evidence>
<name>A0A9W6KPD8_9ACTN</name>
<dbReference type="Proteomes" id="UP001143480">
    <property type="component" value="Unassembled WGS sequence"/>
</dbReference>
<keyword evidence="1" id="KW-0812">Transmembrane</keyword>
<keyword evidence="1" id="KW-0472">Membrane</keyword>